<evidence type="ECO:0008006" key="3">
    <source>
        <dbReference type="Google" id="ProtNLM"/>
    </source>
</evidence>
<gene>
    <name evidence="1" type="ORF">BCS92_17930</name>
</gene>
<evidence type="ECO:0000313" key="1">
    <source>
        <dbReference type="EMBL" id="PMP12831.1"/>
    </source>
</evidence>
<proteinExistence type="predicted"/>
<reference evidence="2" key="1">
    <citation type="submission" date="2016-07" db="EMBL/GenBank/DDBJ databases">
        <title>Nontailed viruses are major unrecognized killers of bacteria in the ocean.</title>
        <authorList>
            <person name="Kauffman K."/>
            <person name="Hussain F."/>
            <person name="Yang J."/>
            <person name="Arevalo P."/>
            <person name="Brown J."/>
            <person name="Cutler M."/>
            <person name="Kelly L."/>
            <person name="Polz M.F."/>
        </authorList>
    </citation>
    <scope>NUCLEOTIDE SEQUENCE [LARGE SCALE GENOMIC DNA]</scope>
    <source>
        <strain evidence="2">10N.222.48.A2</strain>
    </source>
</reference>
<dbReference type="PANTHER" id="PTHR35004:SF7">
    <property type="entry name" value="INTEGRASE PROTEIN"/>
    <property type="match status" value="1"/>
</dbReference>
<accession>A0A2N7NG02</accession>
<organism evidence="1 2">
    <name type="scientific">Vibrio tasmaniensis</name>
    <dbReference type="NCBI Taxonomy" id="212663"/>
    <lineage>
        <taxon>Bacteria</taxon>
        <taxon>Pseudomonadati</taxon>
        <taxon>Pseudomonadota</taxon>
        <taxon>Gammaproteobacteria</taxon>
        <taxon>Vibrionales</taxon>
        <taxon>Vibrionaceae</taxon>
        <taxon>Vibrio</taxon>
    </lineage>
</organism>
<name>A0A2N7NG02_9VIBR</name>
<dbReference type="Proteomes" id="UP000235579">
    <property type="component" value="Unassembled WGS sequence"/>
</dbReference>
<sequence>MIKRGGVRVKAFVAMLDYSRAAFVHFSERDRQENRIEGLEEAFEYFGGVPKEVLFYNAKAIMIERDAYGEGEHRAARHSQEIQL</sequence>
<evidence type="ECO:0000313" key="2">
    <source>
        <dbReference type="Proteomes" id="UP000235579"/>
    </source>
</evidence>
<dbReference type="PANTHER" id="PTHR35004">
    <property type="entry name" value="TRANSPOSASE RV3428C-RELATED"/>
    <property type="match status" value="1"/>
</dbReference>
<dbReference type="AlphaFoldDB" id="A0A2N7NG02"/>
<dbReference type="EMBL" id="MDBP01000050">
    <property type="protein sequence ID" value="PMP12831.1"/>
    <property type="molecule type" value="Genomic_DNA"/>
</dbReference>
<protein>
    <recommendedName>
        <fullName evidence="3">Mobile element protein</fullName>
    </recommendedName>
</protein>
<comment type="caution">
    <text evidence="1">The sequence shown here is derived from an EMBL/GenBank/DDBJ whole genome shotgun (WGS) entry which is preliminary data.</text>
</comment>